<evidence type="ECO:0000256" key="3">
    <source>
        <dbReference type="ARBA" id="ARBA00022801"/>
    </source>
</evidence>
<proteinExistence type="inferred from homology"/>
<comment type="cofactor">
    <cofactor evidence="4">
        <name>Mn(2+)</name>
        <dbReference type="ChEBI" id="CHEBI:29035"/>
    </cofactor>
    <text evidence="4">Binds 2 manganese ions per subunit.</text>
</comment>
<dbReference type="Pfam" id="PF00491">
    <property type="entry name" value="Arginase"/>
    <property type="match status" value="1"/>
</dbReference>
<feature type="binding site" evidence="4">
    <location>
        <position position="189"/>
    </location>
    <ligand>
        <name>Mn(2+)</name>
        <dbReference type="ChEBI" id="CHEBI:29035"/>
        <label>1</label>
    </ligand>
</feature>
<evidence type="ECO:0000256" key="5">
    <source>
        <dbReference type="RuleBase" id="RU003684"/>
    </source>
</evidence>
<evidence type="ECO:0000313" key="6">
    <source>
        <dbReference type="EMBL" id="AEB94204.1"/>
    </source>
</evidence>
<keyword evidence="7" id="KW-1185">Reference proteome</keyword>
<name>F4FY06_METCR</name>
<dbReference type="InterPro" id="IPR023696">
    <property type="entry name" value="Ureohydrolase_dom_sf"/>
</dbReference>
<evidence type="ECO:0000256" key="2">
    <source>
        <dbReference type="ARBA" id="ARBA00022723"/>
    </source>
</evidence>
<dbReference type="GO" id="GO:0046872">
    <property type="term" value="F:metal ion binding"/>
    <property type="evidence" value="ECO:0007669"/>
    <property type="project" value="UniProtKB-KW"/>
</dbReference>
<dbReference type="SUPFAM" id="SSF52768">
    <property type="entry name" value="Arginase/deacetylase"/>
    <property type="match status" value="1"/>
</dbReference>
<dbReference type="InterPro" id="IPR020855">
    <property type="entry name" value="Ureohydrolase_Mn_BS"/>
</dbReference>
<keyword evidence="2 4" id="KW-0479">Metal-binding</keyword>
<keyword evidence="4" id="KW-0464">Manganese</keyword>
<dbReference type="NCBIfam" id="TIGR01230">
    <property type="entry name" value="agmatinase"/>
    <property type="match status" value="1"/>
</dbReference>
<sequence>MDITSSFRPGSRFAPQKIRQVSQFIEYLSIRSGIDMSNVGFVDYGDIVLHPSDVAENIERITQVTSYLSDLKKIVVSIGGEHTVTVGTVLGTKADCVLSFDAHLDLRDEYMGYKYDHACVQRRLSEKGVMIIEIGNRAMGSDEIEYARSNKIPFFTSHEVKLLGPQEVAKKVINFLSPCKRVYITYDMDVLDPSYAPGVATPEPEGLDVSTVLDIMNLVVDDRVVGFDVVEVSPPYDPSEITSVVAAKLILETSAKIKTRLP</sequence>
<gene>
    <name evidence="6" type="ordered locus">Mcup_0094</name>
</gene>
<evidence type="ECO:0000256" key="4">
    <source>
        <dbReference type="PIRSR" id="PIRSR036979-1"/>
    </source>
</evidence>
<dbReference type="PROSITE" id="PS51409">
    <property type="entry name" value="ARGINASE_2"/>
    <property type="match status" value="1"/>
</dbReference>
<keyword evidence="3 5" id="KW-0378">Hydrolase</keyword>
<dbReference type="PANTHER" id="PTHR11358:SF26">
    <property type="entry name" value="GUANIDINO ACID HYDROLASE, MITOCHONDRIAL"/>
    <property type="match status" value="1"/>
</dbReference>
<dbReference type="AlphaFoldDB" id="F4FY06"/>
<evidence type="ECO:0000313" key="7">
    <source>
        <dbReference type="Proteomes" id="UP000007812"/>
    </source>
</evidence>
<dbReference type="PANTHER" id="PTHR11358">
    <property type="entry name" value="ARGINASE/AGMATINASE"/>
    <property type="match status" value="1"/>
</dbReference>
<dbReference type="PATRIC" id="fig|1006006.8.peg.95"/>
<protein>
    <submittedName>
        <fullName evidence="6">Agmatinase</fullName>
    </submittedName>
</protein>
<feature type="binding site" evidence="4">
    <location>
        <position position="105"/>
    </location>
    <ligand>
        <name>Mn(2+)</name>
        <dbReference type="ChEBI" id="CHEBI:29035"/>
        <label>1</label>
    </ligand>
</feature>
<comment type="similarity">
    <text evidence="1">Belongs to the arginase family. Agmatinase subfamily.</text>
</comment>
<dbReference type="InterPro" id="IPR005925">
    <property type="entry name" value="Agmatinase-rel"/>
</dbReference>
<reference evidence="6 7" key="1">
    <citation type="journal article" date="2011" name="J. Bacteriol.">
        <title>Complete genome sequence of Metallosphaera cuprina, a metal sulfide-oxidizing archaeon from a hot spring.</title>
        <authorList>
            <person name="Liu L.J."/>
            <person name="You X.Y."/>
            <person name="Zheng H."/>
            <person name="Wang S."/>
            <person name="Jiang C.Y."/>
            <person name="Liu S.J."/>
        </authorList>
    </citation>
    <scope>NUCLEOTIDE SEQUENCE [LARGE SCALE GENOMIC DNA]</scope>
    <source>
        <strain evidence="6 7">Ar-4</strain>
    </source>
</reference>
<dbReference type="InterPro" id="IPR006035">
    <property type="entry name" value="Ureohydrolase"/>
</dbReference>
<feature type="binding site" evidence="4">
    <location>
        <position position="101"/>
    </location>
    <ligand>
        <name>Mn(2+)</name>
        <dbReference type="ChEBI" id="CHEBI:29035"/>
        <label>1</label>
    </ligand>
</feature>
<organism evidence="6 7">
    <name type="scientific">Metallosphaera cuprina (strain Ar-4)</name>
    <dbReference type="NCBI Taxonomy" id="1006006"/>
    <lineage>
        <taxon>Archaea</taxon>
        <taxon>Thermoproteota</taxon>
        <taxon>Thermoprotei</taxon>
        <taxon>Sulfolobales</taxon>
        <taxon>Sulfolobaceae</taxon>
        <taxon>Metallosphaera</taxon>
    </lineage>
</organism>
<dbReference type="HOGENOM" id="CLU_039478_0_0_2"/>
<accession>F4FY06</accession>
<feature type="binding site" evidence="4">
    <location>
        <position position="103"/>
    </location>
    <ligand>
        <name>Mn(2+)</name>
        <dbReference type="ChEBI" id="CHEBI:29035"/>
        <label>1</label>
    </ligand>
</feature>
<dbReference type="KEGG" id="mcn:Mcup_0094"/>
<dbReference type="Proteomes" id="UP000007812">
    <property type="component" value="Chromosome"/>
</dbReference>
<dbReference type="GO" id="GO:0033389">
    <property type="term" value="P:putrescine biosynthetic process from arginine, via agmatine"/>
    <property type="evidence" value="ECO:0007669"/>
    <property type="project" value="TreeGrafter"/>
</dbReference>
<feature type="binding site" evidence="4">
    <location>
        <position position="82"/>
    </location>
    <ligand>
        <name>Mn(2+)</name>
        <dbReference type="ChEBI" id="CHEBI:29035"/>
        <label>1</label>
    </ligand>
</feature>
<feature type="binding site" evidence="4">
    <location>
        <position position="187"/>
    </location>
    <ligand>
        <name>Mn(2+)</name>
        <dbReference type="ChEBI" id="CHEBI:29035"/>
        <label>1</label>
    </ligand>
</feature>
<dbReference type="eggNOG" id="arCOG01700">
    <property type="taxonomic scope" value="Archaea"/>
</dbReference>
<dbReference type="PROSITE" id="PS01053">
    <property type="entry name" value="ARGINASE_1"/>
    <property type="match status" value="1"/>
</dbReference>
<dbReference type="GO" id="GO:0008783">
    <property type="term" value="F:agmatinase activity"/>
    <property type="evidence" value="ECO:0007669"/>
    <property type="project" value="TreeGrafter"/>
</dbReference>
<dbReference type="EMBL" id="CP002656">
    <property type="protein sequence ID" value="AEB94204.1"/>
    <property type="molecule type" value="Genomic_DNA"/>
</dbReference>
<dbReference type="CDD" id="cd11593">
    <property type="entry name" value="Agmatinase-like_2"/>
    <property type="match status" value="1"/>
</dbReference>
<evidence type="ECO:0000256" key="1">
    <source>
        <dbReference type="ARBA" id="ARBA00009227"/>
    </source>
</evidence>
<dbReference type="STRING" id="1006006.Mcup_0094"/>
<dbReference type="PIRSF" id="PIRSF036979">
    <property type="entry name" value="Arginase"/>
    <property type="match status" value="1"/>
</dbReference>
<dbReference type="Gene3D" id="3.40.800.10">
    <property type="entry name" value="Ureohydrolase domain"/>
    <property type="match status" value="1"/>
</dbReference>